<feature type="region of interest" description="Disordered" evidence="6">
    <location>
        <begin position="1"/>
        <end position="39"/>
    </location>
</feature>
<keyword evidence="2 5" id="KW-0378">Hydrolase</keyword>
<dbReference type="InterPro" id="IPR014017">
    <property type="entry name" value="DNA_helicase_UvrD-like_C"/>
</dbReference>
<evidence type="ECO:0000313" key="9">
    <source>
        <dbReference type="Proteomes" id="UP001497453"/>
    </source>
</evidence>
<dbReference type="Gene3D" id="3.40.50.300">
    <property type="entry name" value="P-loop containing nucleotide triphosphate hydrolases"/>
    <property type="match status" value="2"/>
</dbReference>
<gene>
    <name evidence="8" type="ORF">GFSPODELE1_LOCUS1612</name>
</gene>
<dbReference type="EMBL" id="OZ037944">
    <property type="protein sequence ID" value="CAL1697344.1"/>
    <property type="molecule type" value="Genomic_DNA"/>
</dbReference>
<dbReference type="InterPro" id="IPR011990">
    <property type="entry name" value="TPR-like_helical_dom_sf"/>
</dbReference>
<evidence type="ECO:0000256" key="4">
    <source>
        <dbReference type="ARBA" id="ARBA00022840"/>
    </source>
</evidence>
<dbReference type="SUPFAM" id="SSF52540">
    <property type="entry name" value="P-loop containing nucleoside triphosphate hydrolases"/>
    <property type="match status" value="1"/>
</dbReference>
<proteinExistence type="predicted"/>
<keyword evidence="4 5" id="KW-0067">ATP-binding</keyword>
<evidence type="ECO:0000256" key="2">
    <source>
        <dbReference type="ARBA" id="ARBA00022801"/>
    </source>
</evidence>
<protein>
    <recommendedName>
        <fullName evidence="7">UvrD-like helicase ATP-binding domain-containing protein</fullName>
    </recommendedName>
</protein>
<evidence type="ECO:0000256" key="3">
    <source>
        <dbReference type="ARBA" id="ARBA00022806"/>
    </source>
</evidence>
<dbReference type="InterPro" id="IPR027417">
    <property type="entry name" value="P-loop_NTPase"/>
</dbReference>
<keyword evidence="1 5" id="KW-0547">Nucleotide-binding</keyword>
<evidence type="ECO:0000256" key="5">
    <source>
        <dbReference type="PROSITE-ProRule" id="PRU00560"/>
    </source>
</evidence>
<dbReference type="PANTHER" id="PTHR21529">
    <property type="entry name" value="MAMMARY TURMOR VIRUS RECEPTOR HOMOLOG 1, 2 MTVR1, 2"/>
    <property type="match status" value="1"/>
</dbReference>
<dbReference type="InterPro" id="IPR014016">
    <property type="entry name" value="UvrD-like_ATP-bd"/>
</dbReference>
<feature type="compositionally biased region" description="Basic and acidic residues" evidence="6">
    <location>
        <begin position="1"/>
        <end position="15"/>
    </location>
</feature>
<sequence>MVPLEDKKQDFEDLSPHGQLSASKAVLKSESDTSRTLPERSREQTLVDLDIVLFDPVVLRDEVALENAMGILEGHLRHPAAERDYIFLTLLSRDHLFEFVFSSLQPDTALLLQKWILQDFPTAAAHFDGSFAARILSRLSFYFWSLSYPTPDLRDYHRAFELAAPVLKAIRSLPFVTQSPVDGIETEDFGFFIAKPKTQREKKKAKRAPRAPRVDSKPFKNFGVDVPQSEEEAQTLAMEILQNQQKILESYLDVLRKTELVEIFKSAYLPQNTITIEASAEVAHDDGNVSFQSSEHEEENVPSAYPMVQPMKAALYFDSVDGFGEWRILISTRADRNLREAKRSDQNLFRIIIKKIKELSCGHFSDDNQKRLTGSDIDIPIYEAKMTRDTRLVYQIDCIKEFESDVEWQAIRIFGIYTHAQLDRRFWEAVGMQLAGKGKEYRKRCIFRNPSYHPGDNVVAPASFPAQEEAPLPPACLEIPDLRNEDREELHSLLVLEKFVAFSQALLNSILADQDVAHVFQMTPQEQEIVKHSGSCYVLGRSGTGKTTTMLFKMLGIERTWDGMRETMLQGYPKPRQIFVTQSRVLAEKVEEYYAKLSESHAAAQRTVEQSVQMAEAKQAVEEQGLVDRDEEQFHSGDLPKSYGELTDEHFPLFITFDHLSRLLEADFASGKYGENSQLLVMAKTTYEGQNLSNDYMQQQRASFVSYGAFLQEYWPHFRQNLTKNLDPALVFAEFMGVIKGSEQALQSSERFLDRDTYLDLSHRTQGTFANQRETVYALFQAYSRRKKIRGDYDAADRTHAILRALREYGVPGSKIDFIYVDEAQDNLLIDALIPRTLCRNPDGLFWAGDTAQTISAGSSFRFNDLKAFLYRVEETRSISNLQESPKSFQLTVNYRSHGGIVSCAQTVVRLITQFWPHAIDILADERGVIDGIKPVFFNGWDHDTMRYEQFLFSASGGHMEFGAQQCILVRDDAARDKLREQVGDIGLIMTLYESKGLEFNDVLLYNFFEDSTVDLSQWRVILNALPDVNHSKCPQFDDTRHSGVCRELKFLYVAITRARKNLWIADCSEKGDPMRELWLHKDQIQMRKPGDVLPQLATSSTAEEWAKTARALFDNRRYTQAIHCYERAGMYRERNIAQAYHLRERARAVSLLDSTRPSAFTTAARAFAHAAVASGTRPETRAYYRIAAECFSEAGDYRRAAQSYFSAEEFTRSAQCYRKANMFDKAVEVIKSHRDKIKQDDAEAILSIAKLYYFREHRLEKATQLFANFEEALEYMEDYGFDIVRADLLEQVGRVVEAAELHRAEGRDIKAITLLLQNRNDPRASSLATEWILQGLWKCLPFDVTMNMLRDTSKPIIASLLDLANQVMETENLSAHIEMQILMFKAIASHNFLSLQQLGVKLYTELKNPLASVLCLDHVFRNMPKFQTQTCSEIAEILQAFLIYCQELHKITTNFEACNDAGIQRLFGFQIALDHIVTIPEPTFMYGVASRSRAAKSVEEAFVTMEAGVFMRLFQQTLRQRLQIRVQTEDLTLWKSPLLRPCLAFAVFGECMSYDCPNAHTERQSLDVEWYNARLRLIFQQVLIYHTVRSVEKRSVYAGQQRFWLTLLFQALYPPHYILGSLANLDKLRIPEFERGIQVVNNWIQDLFFTLSAQENPQRFLTTVIQAASIAFVFQKPSAQEFLKRAPCVVNPPESLKRDHERFVLHDLLEALDGSQVWSISAGTLGLSCIVRHICSTNQALDINTLCQLIDWICGSTVIAHRMRRNSNLHDTTLPRSWLLTLSSDPNIALQEPSWVLTGSFIRSVGDVLEALSSGVAADHLFLEERQLYKSTRVRNVYINRICRTLALLGYNIPSPTLRRDIVQTLNSLRKPGRSIPALYSGYINSGPWPDVARALRRTDGRPDPLLDELTELKEETKLTGPVRTWRGIRTLVFRTPPGAIATVRSRGQSTLRADAAPFIPRHLELNVAADDNMEDSSLAEEDFDVAEPVASADSVHIENAFQPLAPPTESEIQAAIRIQRKYRRYCARRDSPSTLSEAWTRWYEGCLKTSNGLRVAYKVRFLGFLPHVLVCLEKLNRLAFKAKKQAAKKWSAGNNDDLEKVNEELDRTSQLAKEVLRLQKTLTPTSAIHGQQRIEILRAHVIEVVELSQRFPASTANDWERDLQIAVIGIVGKREPHKKRLKPKLVVEDAYDII</sequence>
<accession>A0ABP1CS42</accession>
<feature type="binding site" evidence="5">
    <location>
        <begin position="540"/>
        <end position="547"/>
    </location>
    <ligand>
        <name>ATP</name>
        <dbReference type="ChEBI" id="CHEBI:30616"/>
    </ligand>
</feature>
<keyword evidence="3 5" id="KW-0347">Helicase</keyword>
<evidence type="ECO:0000256" key="1">
    <source>
        <dbReference type="ARBA" id="ARBA00022741"/>
    </source>
</evidence>
<feature type="domain" description="UvrD-like helicase ATP-binding" evidence="7">
    <location>
        <begin position="519"/>
        <end position="898"/>
    </location>
</feature>
<dbReference type="SUPFAM" id="SSF48452">
    <property type="entry name" value="TPR-like"/>
    <property type="match status" value="1"/>
</dbReference>
<dbReference type="PROSITE" id="PS50096">
    <property type="entry name" value="IQ"/>
    <property type="match status" value="1"/>
</dbReference>
<dbReference type="InterPro" id="IPR039904">
    <property type="entry name" value="TRANK1"/>
</dbReference>
<dbReference type="PROSITE" id="PS51198">
    <property type="entry name" value="UVRD_HELICASE_ATP_BIND"/>
    <property type="match status" value="1"/>
</dbReference>
<dbReference type="Pfam" id="PF00580">
    <property type="entry name" value="UvrD-helicase"/>
    <property type="match status" value="1"/>
</dbReference>
<dbReference type="PANTHER" id="PTHR21529:SF4">
    <property type="entry name" value="TPR AND ANKYRIN REPEAT-CONTAINING PROTEIN 1"/>
    <property type="match status" value="1"/>
</dbReference>
<keyword evidence="9" id="KW-1185">Reference proteome</keyword>
<dbReference type="Proteomes" id="UP001497453">
    <property type="component" value="Chromosome 1"/>
</dbReference>
<evidence type="ECO:0000256" key="6">
    <source>
        <dbReference type="SAM" id="MobiDB-lite"/>
    </source>
</evidence>
<dbReference type="Pfam" id="PF13361">
    <property type="entry name" value="UvrD_C"/>
    <property type="match status" value="1"/>
</dbReference>
<evidence type="ECO:0000259" key="7">
    <source>
        <dbReference type="PROSITE" id="PS51198"/>
    </source>
</evidence>
<dbReference type="Gene3D" id="1.25.40.10">
    <property type="entry name" value="Tetratricopeptide repeat domain"/>
    <property type="match status" value="1"/>
</dbReference>
<feature type="compositionally biased region" description="Basic and acidic residues" evidence="6">
    <location>
        <begin position="27"/>
        <end position="39"/>
    </location>
</feature>
<name>A0ABP1CS42_9APHY</name>
<reference evidence="9" key="1">
    <citation type="submission" date="2024-04" db="EMBL/GenBank/DDBJ databases">
        <authorList>
            <person name="Shaw F."/>
            <person name="Minotto A."/>
        </authorList>
    </citation>
    <scope>NUCLEOTIDE SEQUENCE [LARGE SCALE GENOMIC DNA]</scope>
</reference>
<organism evidence="8 9">
    <name type="scientific">Somion occarium</name>
    <dbReference type="NCBI Taxonomy" id="3059160"/>
    <lineage>
        <taxon>Eukaryota</taxon>
        <taxon>Fungi</taxon>
        <taxon>Dikarya</taxon>
        <taxon>Basidiomycota</taxon>
        <taxon>Agaricomycotina</taxon>
        <taxon>Agaricomycetes</taxon>
        <taxon>Polyporales</taxon>
        <taxon>Cerrenaceae</taxon>
        <taxon>Somion</taxon>
    </lineage>
</organism>
<evidence type="ECO:0000313" key="8">
    <source>
        <dbReference type="EMBL" id="CAL1697344.1"/>
    </source>
</evidence>